<dbReference type="Proteomes" id="UP000293952">
    <property type="component" value="Unassembled WGS sequence"/>
</dbReference>
<comment type="caution">
    <text evidence="2">The sequence shown here is derived from an EMBL/GenBank/DDBJ whole genome shotgun (WGS) entry which is preliminary data.</text>
</comment>
<dbReference type="InterPro" id="IPR001509">
    <property type="entry name" value="Epimerase_deHydtase"/>
</dbReference>
<dbReference type="SUPFAM" id="SSF51735">
    <property type="entry name" value="NAD(P)-binding Rossmann-fold domains"/>
    <property type="match status" value="1"/>
</dbReference>
<accession>A0A4Q4KUN3</accession>
<dbReference type="EMBL" id="SETE01000001">
    <property type="protein sequence ID" value="RYM35854.1"/>
    <property type="molecule type" value="Genomic_DNA"/>
</dbReference>
<dbReference type="PANTHER" id="PTHR48079:SF6">
    <property type="entry name" value="NAD(P)-BINDING DOMAIN-CONTAINING PROTEIN-RELATED"/>
    <property type="match status" value="1"/>
</dbReference>
<protein>
    <submittedName>
        <fullName evidence="2">NAD-dependent epimerase/dehydratase family protein</fullName>
    </submittedName>
</protein>
<dbReference type="OrthoDB" id="596910at2"/>
<sequence>MVFVTGGTGLLGSHLLVELTQQHDKITAIYRNKLKINTVKTCFDYYLKEKSAMHFDKINWVECDVLDIPSLEEVIQGHKVVYHCAAIVSFSKRDFNQMMEINRYGTANMVNLALEFGIEKFCFVSSTAAVGNKDIPENVEVDENGKWILTDETSGYSVTKYSAEKEVWRGIEEGLNAVIVNPSVIFGAGDWDESSMKIFKTVGNGLKFYSPGANSFVDARDVSKIMVELMNREIFNERYLCIGANVSFKHLFDLIAKELDQKPPSKKVNPILMGITWRLSVLWAVLTFSKPLITKSAARNAFNTIKYSNQKIKNAIGYEFYSIEETVKNAVKGRLN</sequence>
<evidence type="ECO:0000259" key="1">
    <source>
        <dbReference type="Pfam" id="PF01370"/>
    </source>
</evidence>
<organism evidence="2 3">
    <name type="scientific">Brumimicrobium glaciale</name>
    <dbReference type="NCBI Taxonomy" id="200475"/>
    <lineage>
        <taxon>Bacteria</taxon>
        <taxon>Pseudomonadati</taxon>
        <taxon>Bacteroidota</taxon>
        <taxon>Flavobacteriia</taxon>
        <taxon>Flavobacteriales</taxon>
        <taxon>Crocinitomicaceae</taxon>
        <taxon>Brumimicrobium</taxon>
    </lineage>
</organism>
<dbReference type="InterPro" id="IPR051783">
    <property type="entry name" value="NAD(P)-dependent_oxidoreduct"/>
</dbReference>
<dbReference type="InterPro" id="IPR036291">
    <property type="entry name" value="NAD(P)-bd_dom_sf"/>
</dbReference>
<gene>
    <name evidence="2" type="ORF">ERX46_02335</name>
</gene>
<dbReference type="GO" id="GO:0004029">
    <property type="term" value="F:aldehyde dehydrogenase (NAD+) activity"/>
    <property type="evidence" value="ECO:0007669"/>
    <property type="project" value="TreeGrafter"/>
</dbReference>
<dbReference type="AlphaFoldDB" id="A0A4Q4KUN3"/>
<dbReference type="Pfam" id="PF01370">
    <property type="entry name" value="Epimerase"/>
    <property type="match status" value="1"/>
</dbReference>
<dbReference type="PANTHER" id="PTHR48079">
    <property type="entry name" value="PROTEIN YEEZ"/>
    <property type="match status" value="1"/>
</dbReference>
<dbReference type="RefSeq" id="WP_130092220.1">
    <property type="nucleotide sequence ID" value="NZ_SETE01000001.1"/>
</dbReference>
<dbReference type="Gene3D" id="3.40.50.720">
    <property type="entry name" value="NAD(P)-binding Rossmann-like Domain"/>
    <property type="match status" value="1"/>
</dbReference>
<evidence type="ECO:0000313" key="3">
    <source>
        <dbReference type="Proteomes" id="UP000293952"/>
    </source>
</evidence>
<reference evidence="2 3" key="1">
    <citation type="submission" date="2019-02" db="EMBL/GenBank/DDBJ databases">
        <title>Genome sequence of the sea-ice species Brumimicrobium glaciale.</title>
        <authorList>
            <person name="Bowman J.P."/>
        </authorList>
    </citation>
    <scope>NUCLEOTIDE SEQUENCE [LARGE SCALE GENOMIC DNA]</scope>
    <source>
        <strain evidence="2 3">IC156</strain>
    </source>
</reference>
<keyword evidence="3" id="KW-1185">Reference proteome</keyword>
<name>A0A4Q4KUN3_9FLAO</name>
<evidence type="ECO:0000313" key="2">
    <source>
        <dbReference type="EMBL" id="RYM35854.1"/>
    </source>
</evidence>
<proteinExistence type="predicted"/>
<dbReference type="GO" id="GO:0005737">
    <property type="term" value="C:cytoplasm"/>
    <property type="evidence" value="ECO:0007669"/>
    <property type="project" value="TreeGrafter"/>
</dbReference>
<feature type="domain" description="NAD-dependent epimerase/dehydratase" evidence="1">
    <location>
        <begin position="2"/>
        <end position="232"/>
    </location>
</feature>